<name>A0AAD1XDQ9_EUPCR</name>
<dbReference type="AlphaFoldDB" id="A0AAD1XDQ9"/>
<proteinExistence type="predicted"/>
<organism evidence="1 2">
    <name type="scientific">Euplotes crassus</name>
    <dbReference type="NCBI Taxonomy" id="5936"/>
    <lineage>
        <taxon>Eukaryota</taxon>
        <taxon>Sar</taxon>
        <taxon>Alveolata</taxon>
        <taxon>Ciliophora</taxon>
        <taxon>Intramacronucleata</taxon>
        <taxon>Spirotrichea</taxon>
        <taxon>Hypotrichia</taxon>
        <taxon>Euplotida</taxon>
        <taxon>Euplotidae</taxon>
        <taxon>Moneuplotes</taxon>
    </lineage>
</organism>
<gene>
    <name evidence="1" type="ORF">ECRASSUSDP1_LOCUS12007</name>
</gene>
<comment type="caution">
    <text evidence="1">The sequence shown here is derived from an EMBL/GenBank/DDBJ whole genome shotgun (WGS) entry which is preliminary data.</text>
</comment>
<dbReference type="EMBL" id="CAMPGE010011890">
    <property type="protein sequence ID" value="CAI2370690.1"/>
    <property type="molecule type" value="Genomic_DNA"/>
</dbReference>
<keyword evidence="2" id="KW-1185">Reference proteome</keyword>
<sequence length="125" mass="13844">MRVQAQVILDSILEKDNVATAICVNTGSSTFTMTDGATAKVFGIMFTCAVDGGCSDSLNVGVTFFGSTMEYSSNNWIWKSLRKFDTLPCISVQMLEMGLMLLRLMGYLQVKQLTLTYHFKMSLLT</sequence>
<dbReference type="Proteomes" id="UP001295684">
    <property type="component" value="Unassembled WGS sequence"/>
</dbReference>
<reference evidence="1" key="1">
    <citation type="submission" date="2023-07" db="EMBL/GenBank/DDBJ databases">
        <authorList>
            <consortium name="AG Swart"/>
            <person name="Singh M."/>
            <person name="Singh A."/>
            <person name="Seah K."/>
            <person name="Emmerich C."/>
        </authorList>
    </citation>
    <scope>NUCLEOTIDE SEQUENCE</scope>
    <source>
        <strain evidence="1">DP1</strain>
    </source>
</reference>
<accession>A0AAD1XDQ9</accession>
<evidence type="ECO:0000313" key="1">
    <source>
        <dbReference type="EMBL" id="CAI2370690.1"/>
    </source>
</evidence>
<protein>
    <submittedName>
        <fullName evidence="1">Uncharacterized protein</fullName>
    </submittedName>
</protein>
<evidence type="ECO:0000313" key="2">
    <source>
        <dbReference type="Proteomes" id="UP001295684"/>
    </source>
</evidence>